<keyword evidence="1" id="KW-0521">NADP</keyword>
<keyword evidence="2" id="KW-0560">Oxidoreductase</keyword>
<dbReference type="SUPFAM" id="SSF51735">
    <property type="entry name" value="NAD(P)-binding Rossmann-fold domains"/>
    <property type="match status" value="1"/>
</dbReference>
<dbReference type="InterPro" id="IPR036291">
    <property type="entry name" value="NAD(P)-bd_dom_sf"/>
</dbReference>
<dbReference type="EMBL" id="CABFNS010000890">
    <property type="protein sequence ID" value="VUC34641.1"/>
    <property type="molecule type" value="Genomic_DNA"/>
</dbReference>
<dbReference type="PANTHER" id="PTHR47706:SF9">
    <property type="entry name" value="NMRA-LIKE DOMAIN-CONTAINING PROTEIN-RELATED"/>
    <property type="match status" value="1"/>
</dbReference>
<dbReference type="Gene3D" id="3.90.25.10">
    <property type="entry name" value="UDP-galactose 4-epimerase, domain 1"/>
    <property type="match status" value="1"/>
</dbReference>
<accession>A0ABY6UTT5</accession>
<evidence type="ECO:0000256" key="2">
    <source>
        <dbReference type="ARBA" id="ARBA00023002"/>
    </source>
</evidence>
<keyword evidence="4" id="KW-1185">Reference proteome</keyword>
<dbReference type="InterPro" id="IPR051609">
    <property type="entry name" value="NmrA/Isoflavone_reductase-like"/>
</dbReference>
<comment type="caution">
    <text evidence="3">The sequence shown here is derived from an EMBL/GenBank/DDBJ whole genome shotgun (WGS) entry which is preliminary data.</text>
</comment>
<reference evidence="3 4" key="1">
    <citation type="submission" date="2019-06" db="EMBL/GenBank/DDBJ databases">
        <authorList>
            <person name="Broberg M."/>
        </authorList>
    </citation>
    <scope>NUCLEOTIDE SEQUENCE [LARGE SCALE GENOMIC DNA]</scope>
</reference>
<gene>
    <name evidence="3" type="ORF">CLO192961_LOCUS389737</name>
</gene>
<evidence type="ECO:0008006" key="5">
    <source>
        <dbReference type="Google" id="ProtNLM"/>
    </source>
</evidence>
<proteinExistence type="predicted"/>
<evidence type="ECO:0000313" key="3">
    <source>
        <dbReference type="EMBL" id="VUC34641.1"/>
    </source>
</evidence>
<dbReference type="PANTHER" id="PTHR47706">
    <property type="entry name" value="NMRA-LIKE FAMILY PROTEIN"/>
    <property type="match status" value="1"/>
</dbReference>
<name>A0ABY6UTT5_BIOOC</name>
<sequence length="293" mass="31559">MVHTVALLGPNGRVGASALRHLLVAQKAGTINLVLLHRPGGPPKNIPQDAKVDIREVDISGTQESIIEALRGVSVLFSALGYSAAPHEPNVLEAAAKTPGFVTMIPCFISIPLHPEDFDVVPFAKPQLAFKRKAAELGVGFTKVTTGVFAGDFFNGVFGTDPKLNQVTAGESQLANPLAISTLGHIGEAIAQILCRDPLLIANKTFSAVTLRSTGRGFLEAFEKLNGSPPKLVDYSQKDVERPLQEASLVGLLMTLYMKHWDKMDLVYENPIPPLNPESLEGFLKSFVEKDQS</sequence>
<evidence type="ECO:0000256" key="1">
    <source>
        <dbReference type="ARBA" id="ARBA00022857"/>
    </source>
</evidence>
<dbReference type="Gene3D" id="3.40.50.720">
    <property type="entry name" value="NAD(P)-binding Rossmann-like Domain"/>
    <property type="match status" value="1"/>
</dbReference>
<organism evidence="3 4">
    <name type="scientific">Bionectria ochroleuca</name>
    <name type="common">Gliocladium roseum</name>
    <dbReference type="NCBI Taxonomy" id="29856"/>
    <lineage>
        <taxon>Eukaryota</taxon>
        <taxon>Fungi</taxon>
        <taxon>Dikarya</taxon>
        <taxon>Ascomycota</taxon>
        <taxon>Pezizomycotina</taxon>
        <taxon>Sordariomycetes</taxon>
        <taxon>Hypocreomycetidae</taxon>
        <taxon>Hypocreales</taxon>
        <taxon>Bionectriaceae</taxon>
        <taxon>Clonostachys</taxon>
    </lineage>
</organism>
<protein>
    <recommendedName>
        <fullName evidence="5">NmrA-like domain-containing protein</fullName>
    </recommendedName>
</protein>
<dbReference type="Proteomes" id="UP000766486">
    <property type="component" value="Unassembled WGS sequence"/>
</dbReference>
<evidence type="ECO:0000313" key="4">
    <source>
        <dbReference type="Proteomes" id="UP000766486"/>
    </source>
</evidence>